<evidence type="ECO:0000313" key="3">
    <source>
        <dbReference type="Proteomes" id="UP000567179"/>
    </source>
</evidence>
<keyword evidence="3" id="KW-1185">Reference proteome</keyword>
<feature type="compositionally biased region" description="Pro residues" evidence="1">
    <location>
        <begin position="1"/>
        <end position="15"/>
    </location>
</feature>
<dbReference type="Proteomes" id="UP000567179">
    <property type="component" value="Unassembled WGS sequence"/>
</dbReference>
<dbReference type="EMBL" id="JAACJJ010000031">
    <property type="protein sequence ID" value="KAF5317928.1"/>
    <property type="molecule type" value="Genomic_DNA"/>
</dbReference>
<protein>
    <submittedName>
        <fullName evidence="2">Uncharacterized protein</fullName>
    </submittedName>
</protein>
<organism evidence="2 3">
    <name type="scientific">Psilocybe cf. subviscida</name>
    <dbReference type="NCBI Taxonomy" id="2480587"/>
    <lineage>
        <taxon>Eukaryota</taxon>
        <taxon>Fungi</taxon>
        <taxon>Dikarya</taxon>
        <taxon>Basidiomycota</taxon>
        <taxon>Agaricomycotina</taxon>
        <taxon>Agaricomycetes</taxon>
        <taxon>Agaricomycetidae</taxon>
        <taxon>Agaricales</taxon>
        <taxon>Agaricineae</taxon>
        <taxon>Strophariaceae</taxon>
        <taxon>Psilocybe</taxon>
    </lineage>
</organism>
<reference evidence="2 3" key="1">
    <citation type="journal article" date="2020" name="ISME J.">
        <title>Uncovering the hidden diversity of litter-decomposition mechanisms in mushroom-forming fungi.</title>
        <authorList>
            <person name="Floudas D."/>
            <person name="Bentzer J."/>
            <person name="Ahren D."/>
            <person name="Johansson T."/>
            <person name="Persson P."/>
            <person name="Tunlid A."/>
        </authorList>
    </citation>
    <scope>NUCLEOTIDE SEQUENCE [LARGE SCALE GENOMIC DNA]</scope>
    <source>
        <strain evidence="2 3">CBS 101986</strain>
    </source>
</reference>
<dbReference type="AlphaFoldDB" id="A0A8H5B7E7"/>
<proteinExistence type="predicted"/>
<evidence type="ECO:0000313" key="2">
    <source>
        <dbReference type="EMBL" id="KAF5317928.1"/>
    </source>
</evidence>
<feature type="region of interest" description="Disordered" evidence="1">
    <location>
        <begin position="1"/>
        <end position="55"/>
    </location>
</feature>
<name>A0A8H5B7E7_9AGAR</name>
<sequence>MGVPPPTIPSTPATPPTSTTRVEAASPATKTCAPLAGTWEDRGGRQREQRGEQGDGGACSNFVFGRCQFQIERPAYGNRRKWCEHGHESDGGKRQGRSGVQAGKVVVQGELEDGQKDPIASTPSSINFVNISRITRPRACHWLGLELVQAEQHTVYVYLYLYATYPQHLRVYAQ</sequence>
<comment type="caution">
    <text evidence="2">The sequence shown here is derived from an EMBL/GenBank/DDBJ whole genome shotgun (WGS) entry which is preliminary data.</text>
</comment>
<accession>A0A8H5B7E7</accession>
<evidence type="ECO:0000256" key="1">
    <source>
        <dbReference type="SAM" id="MobiDB-lite"/>
    </source>
</evidence>
<gene>
    <name evidence="2" type="ORF">D9619_012216</name>
</gene>
<feature type="compositionally biased region" description="Basic and acidic residues" evidence="1">
    <location>
        <begin position="39"/>
        <end position="53"/>
    </location>
</feature>